<evidence type="ECO:0000256" key="1">
    <source>
        <dbReference type="ARBA" id="ARBA00022679"/>
    </source>
</evidence>
<dbReference type="PANTHER" id="PTHR37984">
    <property type="entry name" value="PROTEIN CBG26694"/>
    <property type="match status" value="1"/>
</dbReference>
<reference evidence="9" key="1">
    <citation type="submission" date="2020-01" db="EMBL/GenBank/DDBJ databases">
        <authorList>
            <person name="Mishra B."/>
        </authorList>
    </citation>
    <scope>NUCLEOTIDE SEQUENCE [LARGE SCALE GENOMIC DNA]</scope>
</reference>
<dbReference type="FunFam" id="3.10.20.370:FF:000001">
    <property type="entry name" value="Retrovirus-related Pol polyprotein from transposon 17.6-like protein"/>
    <property type="match status" value="1"/>
</dbReference>
<keyword evidence="10" id="KW-1185">Reference proteome</keyword>
<accession>A0A6D2IYE1</accession>
<evidence type="ECO:0000256" key="4">
    <source>
        <dbReference type="ARBA" id="ARBA00022759"/>
    </source>
</evidence>
<keyword evidence="2" id="KW-0548">Nucleotidyltransferase</keyword>
<evidence type="ECO:0000256" key="2">
    <source>
        <dbReference type="ARBA" id="ARBA00022695"/>
    </source>
</evidence>
<gene>
    <name evidence="9" type="ORF">MERR_LOCUS20890</name>
</gene>
<comment type="caution">
    <text evidence="9">The sequence shown here is derived from an EMBL/GenBank/DDBJ whole genome shotgun (WGS) entry which is preliminary data.</text>
</comment>
<dbReference type="SUPFAM" id="SSF56672">
    <property type="entry name" value="DNA/RNA polymerases"/>
    <property type="match status" value="1"/>
</dbReference>
<proteinExistence type="predicted"/>
<dbReference type="GO" id="GO:0003964">
    <property type="term" value="F:RNA-directed DNA polymerase activity"/>
    <property type="evidence" value="ECO:0007669"/>
    <property type="project" value="UniProtKB-KW"/>
</dbReference>
<dbReference type="FunFam" id="3.30.70.270:FF:000020">
    <property type="entry name" value="Transposon Tf2-6 polyprotein-like Protein"/>
    <property type="match status" value="1"/>
</dbReference>
<sequence length="487" mass="55883">MTSVEHQRRLNPNLKDVVKKEIMKLLDAGVIYAISDSKWVSPVHVVPKKGGITVVKNDRNELIPTRTVTGHRMCIDYRKLNAATRKDHFPLPFIDQMLERLANHPYYCFLDGYSGFFQIPIHPDDQEKTTFTCPYGTYAYRRMPFGLCNAPATFQRCMMSIFTDLIEDIMEVFMDDFSVYGSSFAVCLSNLCRVLQRCEERHLVLNWEKCHFMVRDGIVLGHRISEKGIEVDRAKIEVMMSLQPPNSVKGIRSFLGHAGFYRRFIKDFSKITRPLTQLLCKEVKFDFDSTCLEAFHTIKGALVSAPIVQPPDWNLPFEVMTDASDYAVGAVLGQRKEKKLHVIYYASRTLDEAQCKYATTEKELLAVVFAFEKFRSYLVGSKVIVHTDHAALKYLLTKKDAKPRLLRWILLLQEFDLEIKDKKGIDNGVADHLSRMKIDDDVPLDDSLPDEHVYAVEVIDYGEPLLADDGVRSMQKEVDRMDDGDRA</sequence>
<evidence type="ECO:0000256" key="5">
    <source>
        <dbReference type="ARBA" id="ARBA00022801"/>
    </source>
</evidence>
<keyword evidence="4" id="KW-0255">Endonuclease</keyword>
<dbReference type="InterPro" id="IPR043502">
    <property type="entry name" value="DNA/RNA_pol_sf"/>
</dbReference>
<evidence type="ECO:0000259" key="8">
    <source>
        <dbReference type="Pfam" id="PF17917"/>
    </source>
</evidence>
<name>A0A6D2IYE1_9BRAS</name>
<evidence type="ECO:0008006" key="11">
    <source>
        <dbReference type="Google" id="ProtNLM"/>
    </source>
</evidence>
<evidence type="ECO:0000259" key="7">
    <source>
        <dbReference type="Pfam" id="PF00078"/>
    </source>
</evidence>
<evidence type="ECO:0000313" key="9">
    <source>
        <dbReference type="EMBL" id="CAA7033655.1"/>
    </source>
</evidence>
<dbReference type="InterPro" id="IPR000477">
    <property type="entry name" value="RT_dom"/>
</dbReference>
<dbReference type="AlphaFoldDB" id="A0A6D2IYE1"/>
<dbReference type="GO" id="GO:0016787">
    <property type="term" value="F:hydrolase activity"/>
    <property type="evidence" value="ECO:0007669"/>
    <property type="project" value="UniProtKB-KW"/>
</dbReference>
<keyword evidence="1" id="KW-0808">Transferase</keyword>
<evidence type="ECO:0000256" key="6">
    <source>
        <dbReference type="ARBA" id="ARBA00022918"/>
    </source>
</evidence>
<protein>
    <recommendedName>
        <fullName evidence="11">Reverse transcriptase domain-containing protein</fullName>
    </recommendedName>
</protein>
<dbReference type="InterPro" id="IPR041373">
    <property type="entry name" value="RT_RNaseH"/>
</dbReference>
<dbReference type="Pfam" id="PF17917">
    <property type="entry name" value="RT_RNaseH"/>
    <property type="match status" value="1"/>
</dbReference>
<evidence type="ECO:0000256" key="3">
    <source>
        <dbReference type="ARBA" id="ARBA00022722"/>
    </source>
</evidence>
<dbReference type="CDD" id="cd01647">
    <property type="entry name" value="RT_LTR"/>
    <property type="match status" value="1"/>
</dbReference>
<evidence type="ECO:0000313" key="10">
    <source>
        <dbReference type="Proteomes" id="UP000467841"/>
    </source>
</evidence>
<feature type="domain" description="Reverse transcriptase" evidence="7">
    <location>
        <begin position="68"/>
        <end position="223"/>
    </location>
</feature>
<dbReference type="Gene3D" id="3.10.10.10">
    <property type="entry name" value="HIV Type 1 Reverse Transcriptase, subunit A, domain 1"/>
    <property type="match status" value="1"/>
</dbReference>
<dbReference type="InterPro" id="IPR043128">
    <property type="entry name" value="Rev_trsase/Diguanyl_cyclase"/>
</dbReference>
<dbReference type="Pfam" id="PF00078">
    <property type="entry name" value="RVT_1"/>
    <property type="match status" value="1"/>
</dbReference>
<keyword evidence="6" id="KW-0695">RNA-directed DNA polymerase</keyword>
<dbReference type="InterPro" id="IPR050951">
    <property type="entry name" value="Retrovirus_Pol_polyprotein"/>
</dbReference>
<keyword evidence="5" id="KW-0378">Hydrolase</keyword>
<dbReference type="CDD" id="cd09274">
    <property type="entry name" value="RNase_HI_RT_Ty3"/>
    <property type="match status" value="1"/>
</dbReference>
<feature type="domain" description="Reverse transcriptase RNase H-like" evidence="8">
    <location>
        <begin position="312"/>
        <end position="415"/>
    </location>
</feature>
<dbReference type="PANTHER" id="PTHR37984:SF5">
    <property type="entry name" value="PROTEIN NYNRIN-LIKE"/>
    <property type="match status" value="1"/>
</dbReference>
<organism evidence="9 10">
    <name type="scientific">Microthlaspi erraticum</name>
    <dbReference type="NCBI Taxonomy" id="1685480"/>
    <lineage>
        <taxon>Eukaryota</taxon>
        <taxon>Viridiplantae</taxon>
        <taxon>Streptophyta</taxon>
        <taxon>Embryophyta</taxon>
        <taxon>Tracheophyta</taxon>
        <taxon>Spermatophyta</taxon>
        <taxon>Magnoliopsida</taxon>
        <taxon>eudicotyledons</taxon>
        <taxon>Gunneridae</taxon>
        <taxon>Pentapetalae</taxon>
        <taxon>rosids</taxon>
        <taxon>malvids</taxon>
        <taxon>Brassicales</taxon>
        <taxon>Brassicaceae</taxon>
        <taxon>Coluteocarpeae</taxon>
        <taxon>Microthlaspi</taxon>
    </lineage>
</organism>
<dbReference type="Gene3D" id="3.30.70.270">
    <property type="match status" value="2"/>
</dbReference>
<keyword evidence="3" id="KW-0540">Nuclease</keyword>
<dbReference type="EMBL" id="CACVBM020001136">
    <property type="protein sequence ID" value="CAA7033655.1"/>
    <property type="molecule type" value="Genomic_DNA"/>
</dbReference>
<dbReference type="GO" id="GO:0004519">
    <property type="term" value="F:endonuclease activity"/>
    <property type="evidence" value="ECO:0007669"/>
    <property type="project" value="UniProtKB-KW"/>
</dbReference>
<dbReference type="Proteomes" id="UP000467841">
    <property type="component" value="Unassembled WGS sequence"/>
</dbReference>
<dbReference type="OrthoDB" id="1104620at2759"/>